<dbReference type="EnsemblPlants" id="OGLUM01G06140.1">
    <property type="protein sequence ID" value="OGLUM01G06140.1"/>
    <property type="gene ID" value="OGLUM01G06140"/>
</dbReference>
<accession>A0A0D9Y4B7</accession>
<keyword evidence="2" id="KW-1185">Reference proteome</keyword>
<evidence type="ECO:0000313" key="2">
    <source>
        <dbReference type="Proteomes" id="UP000026961"/>
    </source>
</evidence>
<protein>
    <submittedName>
        <fullName evidence="1">Uncharacterized protein</fullName>
    </submittedName>
</protein>
<reference evidence="1" key="1">
    <citation type="submission" date="2013-08" db="EMBL/GenBank/DDBJ databases">
        <title>Oryza genome evolution.</title>
        <authorList>
            <person name="Wing R.A."/>
            <person name="Panaud O."/>
            <person name="Oliveira A.C."/>
        </authorList>
    </citation>
    <scope>NUCLEOTIDE SEQUENCE</scope>
</reference>
<dbReference type="AlphaFoldDB" id="A0A0D9Y4B7"/>
<dbReference type="HOGENOM" id="CLU_1241793_0_0_1"/>
<sequence length="250" mass="26114">MRCTHWLPFVSEGGALGEPVAAAAVGRLEEVILGGPKVVDVTGGRIGIGVGGGFVVAIIGGERVRLHIRVGEAGHGIEADGGRGGEVLGADADADAALVGVVADGGARPAGGGDAVAAGVDGDRILVADGVRVGDEDQNAAQADVDREAIEDELRLLAGVYSAMESIWLKVEAAVEERDERRAEARRSGDWKDAIRFSRIIEDKVRVFIKNYDSLSMKAAATRLNLVTLGGTPLSPPARLRRHPNHLLRP</sequence>
<reference evidence="1" key="2">
    <citation type="submission" date="2015-04" db="UniProtKB">
        <authorList>
            <consortium name="EnsemblPlants"/>
        </authorList>
    </citation>
    <scope>IDENTIFICATION</scope>
</reference>
<dbReference type="Gramene" id="OGLUM01G06140.1">
    <property type="protein sequence ID" value="OGLUM01G06140.1"/>
    <property type="gene ID" value="OGLUM01G06140"/>
</dbReference>
<evidence type="ECO:0000313" key="1">
    <source>
        <dbReference type="EnsemblPlants" id="OGLUM01G06140.1"/>
    </source>
</evidence>
<proteinExistence type="predicted"/>
<name>A0A0D9Y4B7_9ORYZ</name>
<organism evidence="1">
    <name type="scientific">Oryza glumipatula</name>
    <dbReference type="NCBI Taxonomy" id="40148"/>
    <lineage>
        <taxon>Eukaryota</taxon>
        <taxon>Viridiplantae</taxon>
        <taxon>Streptophyta</taxon>
        <taxon>Embryophyta</taxon>
        <taxon>Tracheophyta</taxon>
        <taxon>Spermatophyta</taxon>
        <taxon>Magnoliopsida</taxon>
        <taxon>Liliopsida</taxon>
        <taxon>Poales</taxon>
        <taxon>Poaceae</taxon>
        <taxon>BOP clade</taxon>
        <taxon>Oryzoideae</taxon>
        <taxon>Oryzeae</taxon>
        <taxon>Oryzinae</taxon>
        <taxon>Oryza</taxon>
    </lineage>
</organism>
<reference evidence="1" key="3">
    <citation type="submission" date="2018-05" db="EMBL/GenBank/DDBJ databases">
        <title>OgluRS3 (Oryza glumaepatula Reference Sequence Version 3).</title>
        <authorList>
            <person name="Zhang J."/>
            <person name="Kudrna D."/>
            <person name="Lee S."/>
            <person name="Talag J."/>
            <person name="Welchert J."/>
            <person name="Wing R.A."/>
        </authorList>
    </citation>
    <scope>NUCLEOTIDE SEQUENCE [LARGE SCALE GENOMIC DNA]</scope>
</reference>
<dbReference type="Proteomes" id="UP000026961">
    <property type="component" value="Chromosome 1"/>
</dbReference>